<organism evidence="2 3">
    <name type="scientific">Catenuloplanes niger</name>
    <dbReference type="NCBI Taxonomy" id="587534"/>
    <lineage>
        <taxon>Bacteria</taxon>
        <taxon>Bacillati</taxon>
        <taxon>Actinomycetota</taxon>
        <taxon>Actinomycetes</taxon>
        <taxon>Micromonosporales</taxon>
        <taxon>Micromonosporaceae</taxon>
        <taxon>Catenuloplanes</taxon>
    </lineage>
</organism>
<dbReference type="EMBL" id="JAVDYC010000001">
    <property type="protein sequence ID" value="MDR7328149.1"/>
    <property type="molecule type" value="Genomic_DNA"/>
</dbReference>
<protein>
    <recommendedName>
        <fullName evidence="4">Secreted protein</fullName>
    </recommendedName>
</protein>
<feature type="transmembrane region" description="Helical" evidence="1">
    <location>
        <begin position="227"/>
        <end position="247"/>
    </location>
</feature>
<evidence type="ECO:0000313" key="3">
    <source>
        <dbReference type="Proteomes" id="UP001183629"/>
    </source>
</evidence>
<comment type="caution">
    <text evidence="2">The sequence shown here is derived from an EMBL/GenBank/DDBJ whole genome shotgun (WGS) entry which is preliminary data.</text>
</comment>
<gene>
    <name evidence="2" type="ORF">J2S44_008399</name>
</gene>
<dbReference type="AlphaFoldDB" id="A0AAE3ZZJ5"/>
<keyword evidence="1" id="KW-1133">Transmembrane helix</keyword>
<dbReference type="Proteomes" id="UP001183629">
    <property type="component" value="Unassembled WGS sequence"/>
</dbReference>
<feature type="transmembrane region" description="Helical" evidence="1">
    <location>
        <begin position="197"/>
        <end position="215"/>
    </location>
</feature>
<dbReference type="RefSeq" id="WP_310429092.1">
    <property type="nucleotide sequence ID" value="NZ_JAVDYC010000001.1"/>
</dbReference>
<evidence type="ECO:0008006" key="4">
    <source>
        <dbReference type="Google" id="ProtNLM"/>
    </source>
</evidence>
<evidence type="ECO:0000256" key="1">
    <source>
        <dbReference type="SAM" id="Phobius"/>
    </source>
</evidence>
<reference evidence="2 3" key="1">
    <citation type="submission" date="2023-07" db="EMBL/GenBank/DDBJ databases">
        <title>Sequencing the genomes of 1000 actinobacteria strains.</title>
        <authorList>
            <person name="Klenk H.-P."/>
        </authorList>
    </citation>
    <scope>NUCLEOTIDE SEQUENCE [LARGE SCALE GENOMIC DNA]</scope>
    <source>
        <strain evidence="2 3">DSM 44711</strain>
    </source>
</reference>
<name>A0AAE3ZZJ5_9ACTN</name>
<sequence length="430" mass="44363">MVMTESPPRARERLTAGLRHTPGRLALWMTVLVALALLTGLAAVTGIRQRAAHIDTLATRHGPLTIAALDLYRALSDADATAASAFLTGGLEPPALRDRYLADVAEAGRALTVLGAGLTGADDAGAAHLAVIGARLPVYTGLIETARSLNRQGLPVGAAYLREANGLMRAELLPAARGAYDDAARDLRASRDGGGAVPWPATLLCLLTVGALIVVQRRLTRLTRRVLNPGLLVATGAAGLLTLWLVVSAAVSGAHLTAGGDDGSDRMELLADIRIAALRARTDEALTLVARGSGGAFEQHWTETMESITRDGGALDSARRPATGADAPHLTRAGEAADRWVTAHRDLRADDDGGDHAGAVTVALGDAATYSAALDAALGAAIAADGDVFAAEARRAGTALRLADLGAGALTVLMIVGSVIGVQRRRAEYR</sequence>
<accession>A0AAE3ZZJ5</accession>
<keyword evidence="1" id="KW-0812">Transmembrane</keyword>
<feature type="transmembrane region" description="Helical" evidence="1">
    <location>
        <begin position="405"/>
        <end position="422"/>
    </location>
</feature>
<evidence type="ECO:0000313" key="2">
    <source>
        <dbReference type="EMBL" id="MDR7328149.1"/>
    </source>
</evidence>
<keyword evidence="3" id="KW-1185">Reference proteome</keyword>
<keyword evidence="1" id="KW-0472">Membrane</keyword>
<proteinExistence type="predicted"/>